<dbReference type="Proteomes" id="UP000005361">
    <property type="component" value="Chromosome"/>
</dbReference>
<dbReference type="SUPFAM" id="SSF56214">
    <property type="entry name" value="4'-phosphopantetheinyl transferase"/>
    <property type="match status" value="2"/>
</dbReference>
<feature type="binding site" evidence="2">
    <location>
        <position position="131"/>
    </location>
    <ligand>
        <name>CoA</name>
        <dbReference type="ChEBI" id="CHEBI:57287"/>
    </ligand>
</feature>
<dbReference type="AlphaFoldDB" id="I9NK92"/>
<dbReference type="InterPro" id="IPR037143">
    <property type="entry name" value="4-PPantetheinyl_Trfase_dom_sf"/>
</dbReference>
<dbReference type="GO" id="GO:0008897">
    <property type="term" value="F:holo-[acyl-carrier-protein] synthase activity"/>
    <property type="evidence" value="ECO:0007669"/>
    <property type="project" value="InterPro"/>
</dbReference>
<dbReference type="GO" id="GO:0005886">
    <property type="term" value="C:plasma membrane"/>
    <property type="evidence" value="ECO:0007669"/>
    <property type="project" value="TreeGrafter"/>
</dbReference>
<dbReference type="InterPro" id="IPR003542">
    <property type="entry name" value="Enbac_synth_compD-like"/>
</dbReference>
<feature type="binding site" evidence="3">
    <location>
        <position position="132"/>
    </location>
    <ligand>
        <name>Mg(2+)</name>
        <dbReference type="ChEBI" id="CHEBI:18420"/>
    </ligand>
</feature>
<dbReference type="GO" id="GO:0009366">
    <property type="term" value="C:enterobactin synthetase complex"/>
    <property type="evidence" value="ECO:0007669"/>
    <property type="project" value="InterPro"/>
</dbReference>
<dbReference type="PANTHER" id="PTHR38096:SF1">
    <property type="entry name" value="ENTEROBACTIN SYNTHASE COMPONENT D"/>
    <property type="match status" value="1"/>
</dbReference>
<sequence>MKMQNRSVYIDALEAIRSEDIFKITLCCCFFSCKEDYEEIIQHLHPQERDYYDTLAFEKRIRSYLLGRLVAKQAIAALTGEKILTHINIQYGIFKQPIVVSDKQNIQVSITHCDDFGAAIAFPEAHPMGIDIEKINPRIADVLKRQITEAEEERIHSSVLSYELGLTLLWTAKEALSKVLKTGLMTPFEVFEISKIEPHDNYIMCYYKNFAQYRVISFTIANYMCSIAHPLKSELSFDIQCLKEKFGV</sequence>
<dbReference type="KEGG" id="pft:JBW_00062"/>
<feature type="binding site" evidence="2">
    <location>
        <position position="60"/>
    </location>
    <ligand>
        <name>CoA</name>
        <dbReference type="ChEBI" id="CHEBI:57287"/>
    </ligand>
</feature>
<dbReference type="PANTHER" id="PTHR38096">
    <property type="entry name" value="ENTEROBACTIN SYNTHASE COMPONENT D"/>
    <property type="match status" value="1"/>
</dbReference>
<keyword evidence="3" id="KW-0460">Magnesium</keyword>
<proteinExistence type="predicted"/>
<evidence type="ECO:0000256" key="1">
    <source>
        <dbReference type="ARBA" id="ARBA00022679"/>
    </source>
</evidence>
<accession>I9NK92</accession>
<dbReference type="STRING" id="1192197.JBW_00062"/>
<dbReference type="GO" id="GO:0000287">
    <property type="term" value="F:magnesium ion binding"/>
    <property type="evidence" value="ECO:0007669"/>
    <property type="project" value="InterPro"/>
</dbReference>
<dbReference type="HOGENOM" id="CLU_082087_1_0_9"/>
<evidence type="ECO:0000259" key="4">
    <source>
        <dbReference type="Pfam" id="PF01648"/>
    </source>
</evidence>
<protein>
    <submittedName>
        <fullName evidence="5">4'-phosphopantetheinyl transferase</fullName>
    </submittedName>
</protein>
<comment type="cofactor">
    <cofactor evidence="3">
        <name>Mg(2+)</name>
        <dbReference type="ChEBI" id="CHEBI:18420"/>
    </cofactor>
</comment>
<dbReference type="InterPro" id="IPR008278">
    <property type="entry name" value="4-PPantetheinyl_Trfase_dom"/>
</dbReference>
<evidence type="ECO:0000313" key="5">
    <source>
        <dbReference type="EMBL" id="AJQ25414.1"/>
    </source>
</evidence>
<name>I9NK92_9FIRM</name>
<keyword evidence="1 5" id="KW-0808">Transferase</keyword>
<reference evidence="6" key="2">
    <citation type="submission" date="2015-02" db="EMBL/GenBank/DDBJ databases">
        <title>Complete Genome Sequence of Pelosinus fermentans JBW45.</title>
        <authorList>
            <person name="De Leon K.B."/>
            <person name="Utturkar S.M."/>
            <person name="Camilleri L.B."/>
            <person name="Arkin A.P."/>
            <person name="Fields M.W."/>
            <person name="Brown S.D."/>
            <person name="Wall J.D."/>
        </authorList>
    </citation>
    <scope>NUCLEOTIDE SEQUENCE [LARGE SCALE GENOMIC DNA]</scope>
    <source>
        <strain evidence="6">JBW45</strain>
    </source>
</reference>
<organism evidence="5 6">
    <name type="scientific">Pelosinus fermentans JBW45</name>
    <dbReference type="NCBI Taxonomy" id="1192197"/>
    <lineage>
        <taxon>Bacteria</taxon>
        <taxon>Bacillati</taxon>
        <taxon>Bacillota</taxon>
        <taxon>Negativicutes</taxon>
        <taxon>Selenomonadales</taxon>
        <taxon>Sporomusaceae</taxon>
        <taxon>Pelosinus</taxon>
    </lineage>
</organism>
<feature type="binding site" evidence="3">
    <location>
        <position position="131"/>
    </location>
    <ligand>
        <name>Mg(2+)</name>
        <dbReference type="ChEBI" id="CHEBI:18420"/>
    </ligand>
</feature>
<feature type="binding site" evidence="2">
    <location>
        <position position="174"/>
    </location>
    <ligand>
        <name>CoA</name>
        <dbReference type="ChEBI" id="CHEBI:57287"/>
    </ligand>
</feature>
<feature type="binding site" evidence="3">
    <location>
        <position position="133"/>
    </location>
    <ligand>
        <name>Mg(2+)</name>
        <dbReference type="ChEBI" id="CHEBI:18420"/>
    </ligand>
</feature>
<dbReference type="Pfam" id="PF01648">
    <property type="entry name" value="ACPS"/>
    <property type="match status" value="1"/>
</dbReference>
<keyword evidence="3" id="KW-0479">Metal-binding</keyword>
<evidence type="ECO:0000313" key="6">
    <source>
        <dbReference type="Proteomes" id="UP000005361"/>
    </source>
</evidence>
<dbReference type="GO" id="GO:0009239">
    <property type="term" value="P:enterobactin biosynthetic process"/>
    <property type="evidence" value="ECO:0007669"/>
    <property type="project" value="InterPro"/>
</dbReference>
<dbReference type="Gene3D" id="3.90.470.20">
    <property type="entry name" value="4'-phosphopantetheinyl transferase domain"/>
    <property type="match status" value="2"/>
</dbReference>
<gene>
    <name evidence="5" type="ORF">JBW_00062</name>
</gene>
<feature type="domain" description="4'-phosphopantetheinyl transferase" evidence="4">
    <location>
        <begin position="127"/>
        <end position="215"/>
    </location>
</feature>
<feature type="binding site" evidence="2">
    <location>
        <begin position="111"/>
        <end position="112"/>
    </location>
    <ligand>
        <name>CoA</name>
        <dbReference type="ChEBI" id="CHEBI:57287"/>
    </ligand>
</feature>
<reference evidence="5 6" key="1">
    <citation type="journal article" date="2015" name="Genome Announc.">
        <title>Complete Genome Sequence of Pelosinus fermentans JBW45, a Member of a Remarkably Competitive Group of Negativicutes in the Firmicutes Phylum.</title>
        <authorList>
            <person name="De Leon K.B."/>
            <person name="Utturkar S.M."/>
            <person name="Camilleri L.B."/>
            <person name="Elias D.A."/>
            <person name="Arkin A.P."/>
            <person name="Fields M.W."/>
            <person name="Brown S.D."/>
            <person name="Wall J.D."/>
        </authorList>
    </citation>
    <scope>NUCLEOTIDE SEQUENCE [LARGE SCALE GENOMIC DNA]</scope>
    <source>
        <strain evidence="5 6">JBW45</strain>
    </source>
</reference>
<feature type="binding site" evidence="2">
    <location>
        <position position="178"/>
    </location>
    <ligand>
        <name>CoA</name>
        <dbReference type="ChEBI" id="CHEBI:57287"/>
    </ligand>
</feature>
<dbReference type="OrthoDB" id="9808281at2"/>
<evidence type="ECO:0000256" key="2">
    <source>
        <dbReference type="PIRSR" id="PIRSR603542-1"/>
    </source>
</evidence>
<feature type="binding site" evidence="2">
    <location>
        <position position="68"/>
    </location>
    <ligand>
        <name>CoA</name>
        <dbReference type="ChEBI" id="CHEBI:57287"/>
    </ligand>
</feature>
<dbReference type="EMBL" id="CP010978">
    <property type="protein sequence ID" value="AJQ25414.1"/>
    <property type="molecule type" value="Genomic_DNA"/>
</dbReference>
<evidence type="ECO:0000256" key="3">
    <source>
        <dbReference type="PIRSR" id="PIRSR603542-2"/>
    </source>
</evidence>